<keyword evidence="3 8" id="KW-0548">Nucleotidyltransferase</keyword>
<dbReference type="HAMAP" id="MF_00692">
    <property type="entry name" value="SelO"/>
    <property type="match status" value="1"/>
</dbReference>
<keyword evidence="5 8" id="KW-0547">Nucleotide-binding</keyword>
<evidence type="ECO:0000313" key="9">
    <source>
        <dbReference type="EMBL" id="MEK8024950.1"/>
    </source>
</evidence>
<dbReference type="NCBIfam" id="NF000658">
    <property type="entry name" value="PRK00029.1"/>
    <property type="match status" value="1"/>
</dbReference>
<dbReference type="RefSeq" id="WP_341372735.1">
    <property type="nucleotide sequence ID" value="NZ_JBBUTF010000003.1"/>
</dbReference>
<reference evidence="9 10" key="1">
    <citation type="submission" date="2024-04" db="EMBL/GenBank/DDBJ databases">
        <title>Novel species of the genus Ideonella isolated from streams.</title>
        <authorList>
            <person name="Lu H."/>
        </authorList>
    </citation>
    <scope>NUCLEOTIDE SEQUENCE [LARGE SCALE GENOMIC DNA]</scope>
    <source>
        <strain evidence="9 10">BYS139W</strain>
    </source>
</reference>
<feature type="binding site" evidence="8">
    <location>
        <position position="266"/>
    </location>
    <ligand>
        <name>Mg(2+)</name>
        <dbReference type="ChEBI" id="CHEBI:18420"/>
    </ligand>
</feature>
<proteinExistence type="inferred from homology"/>
<keyword evidence="10" id="KW-1185">Reference proteome</keyword>
<name>A0ABU9B866_9BURK</name>
<comment type="similarity">
    <text evidence="1 8">Belongs to the SELO family.</text>
</comment>
<evidence type="ECO:0000313" key="10">
    <source>
        <dbReference type="Proteomes" id="UP001368500"/>
    </source>
</evidence>
<evidence type="ECO:0000256" key="3">
    <source>
        <dbReference type="ARBA" id="ARBA00022695"/>
    </source>
</evidence>
<feature type="binding site" evidence="8">
    <location>
        <position position="189"/>
    </location>
    <ligand>
        <name>ATP</name>
        <dbReference type="ChEBI" id="CHEBI:30616"/>
    </ligand>
</feature>
<dbReference type="Proteomes" id="UP001368500">
    <property type="component" value="Unassembled WGS sequence"/>
</dbReference>
<feature type="binding site" evidence="8">
    <location>
        <position position="103"/>
    </location>
    <ligand>
        <name>ATP</name>
        <dbReference type="ChEBI" id="CHEBI:30616"/>
    </ligand>
</feature>
<comment type="catalytic activity">
    <reaction evidence="8">
        <text>L-threonyl-[protein] + ATP = 3-O-(5'-adenylyl)-L-threonyl-[protein] + diphosphate</text>
        <dbReference type="Rhea" id="RHEA:54292"/>
        <dbReference type="Rhea" id="RHEA-COMP:11060"/>
        <dbReference type="Rhea" id="RHEA-COMP:13847"/>
        <dbReference type="ChEBI" id="CHEBI:30013"/>
        <dbReference type="ChEBI" id="CHEBI:30616"/>
        <dbReference type="ChEBI" id="CHEBI:33019"/>
        <dbReference type="ChEBI" id="CHEBI:138113"/>
        <dbReference type="EC" id="2.7.7.108"/>
    </reaction>
</comment>
<keyword evidence="6 8" id="KW-0067">ATP-binding</keyword>
<dbReference type="InterPro" id="IPR003846">
    <property type="entry name" value="SelO"/>
</dbReference>
<protein>
    <recommendedName>
        <fullName evidence="8">Protein nucleotidyltransferase YdiU</fullName>
        <ecNumber evidence="8">2.7.7.-</ecNumber>
    </recommendedName>
    <alternativeName>
        <fullName evidence="8">Protein adenylyltransferase YdiU</fullName>
        <ecNumber evidence="8">2.7.7.108</ecNumber>
    </alternativeName>
    <alternativeName>
        <fullName evidence="8">Protein uridylyltransferase YdiU</fullName>
        <ecNumber evidence="8">2.7.7.-</ecNumber>
    </alternativeName>
</protein>
<feature type="binding site" evidence="8">
    <location>
        <position position="196"/>
    </location>
    <ligand>
        <name>ATP</name>
        <dbReference type="ChEBI" id="CHEBI:30616"/>
    </ligand>
</feature>
<evidence type="ECO:0000256" key="1">
    <source>
        <dbReference type="ARBA" id="ARBA00009747"/>
    </source>
</evidence>
<comment type="catalytic activity">
    <reaction evidence="8">
        <text>L-seryl-[protein] + ATP = 3-O-(5'-adenylyl)-L-seryl-[protein] + diphosphate</text>
        <dbReference type="Rhea" id="RHEA:58120"/>
        <dbReference type="Rhea" id="RHEA-COMP:9863"/>
        <dbReference type="Rhea" id="RHEA-COMP:15073"/>
        <dbReference type="ChEBI" id="CHEBI:29999"/>
        <dbReference type="ChEBI" id="CHEBI:30616"/>
        <dbReference type="ChEBI" id="CHEBI:33019"/>
        <dbReference type="ChEBI" id="CHEBI:142516"/>
        <dbReference type="EC" id="2.7.7.108"/>
    </reaction>
</comment>
<dbReference type="Pfam" id="PF02696">
    <property type="entry name" value="SelO"/>
    <property type="match status" value="1"/>
</dbReference>
<accession>A0ABU9B866</accession>
<comment type="caution">
    <text evidence="9">The sequence shown here is derived from an EMBL/GenBank/DDBJ whole genome shotgun (WGS) entry which is preliminary data.</text>
</comment>
<comment type="cofactor">
    <cofactor evidence="8">
        <name>Mg(2+)</name>
        <dbReference type="ChEBI" id="CHEBI:18420"/>
    </cofactor>
    <cofactor evidence="8">
        <name>Mn(2+)</name>
        <dbReference type="ChEBI" id="CHEBI:29035"/>
    </cofactor>
</comment>
<organism evidence="9 10">
    <name type="scientific">Pseudaquabacterium rugosum</name>
    <dbReference type="NCBI Taxonomy" id="2984194"/>
    <lineage>
        <taxon>Bacteria</taxon>
        <taxon>Pseudomonadati</taxon>
        <taxon>Pseudomonadota</taxon>
        <taxon>Betaproteobacteria</taxon>
        <taxon>Burkholderiales</taxon>
        <taxon>Sphaerotilaceae</taxon>
        <taxon>Pseudaquabacterium</taxon>
    </lineage>
</organism>
<keyword evidence="7 8" id="KW-0460">Magnesium</keyword>
<evidence type="ECO:0000256" key="5">
    <source>
        <dbReference type="ARBA" id="ARBA00022741"/>
    </source>
</evidence>
<comment type="catalytic activity">
    <reaction evidence="8">
        <text>L-tyrosyl-[protein] + UTP = O-(5'-uridylyl)-L-tyrosyl-[protein] + diphosphate</text>
        <dbReference type="Rhea" id="RHEA:83887"/>
        <dbReference type="Rhea" id="RHEA-COMP:10136"/>
        <dbReference type="Rhea" id="RHEA-COMP:20238"/>
        <dbReference type="ChEBI" id="CHEBI:33019"/>
        <dbReference type="ChEBI" id="CHEBI:46398"/>
        <dbReference type="ChEBI" id="CHEBI:46858"/>
        <dbReference type="ChEBI" id="CHEBI:90602"/>
    </reaction>
</comment>
<gene>
    <name evidence="8" type="primary">ydiU</name>
    <name evidence="8" type="synonym">selO</name>
    <name evidence="9" type="ORF">AACH11_03085</name>
</gene>
<dbReference type="EC" id="2.7.7.108" evidence="8"/>
<comment type="catalytic activity">
    <reaction evidence="8">
        <text>L-tyrosyl-[protein] + ATP = O-(5'-adenylyl)-L-tyrosyl-[protein] + diphosphate</text>
        <dbReference type="Rhea" id="RHEA:54288"/>
        <dbReference type="Rhea" id="RHEA-COMP:10136"/>
        <dbReference type="Rhea" id="RHEA-COMP:13846"/>
        <dbReference type="ChEBI" id="CHEBI:30616"/>
        <dbReference type="ChEBI" id="CHEBI:33019"/>
        <dbReference type="ChEBI" id="CHEBI:46858"/>
        <dbReference type="ChEBI" id="CHEBI:83624"/>
        <dbReference type="EC" id="2.7.7.108"/>
    </reaction>
</comment>
<feature type="active site" description="Proton acceptor" evidence="8">
    <location>
        <position position="265"/>
    </location>
</feature>
<feature type="binding site" evidence="8">
    <location>
        <position position="139"/>
    </location>
    <ligand>
        <name>ATP</name>
        <dbReference type="ChEBI" id="CHEBI:30616"/>
    </ligand>
</feature>
<comment type="catalytic activity">
    <reaction evidence="8">
        <text>L-seryl-[protein] + UTP = O-(5'-uridylyl)-L-seryl-[protein] + diphosphate</text>
        <dbReference type="Rhea" id="RHEA:64604"/>
        <dbReference type="Rhea" id="RHEA-COMP:9863"/>
        <dbReference type="Rhea" id="RHEA-COMP:16635"/>
        <dbReference type="ChEBI" id="CHEBI:29999"/>
        <dbReference type="ChEBI" id="CHEBI:33019"/>
        <dbReference type="ChEBI" id="CHEBI:46398"/>
        <dbReference type="ChEBI" id="CHEBI:156051"/>
    </reaction>
</comment>
<dbReference type="PANTHER" id="PTHR32057:SF14">
    <property type="entry name" value="PROTEIN ADENYLYLTRANSFERASE SELO, MITOCHONDRIAL"/>
    <property type="match status" value="1"/>
</dbReference>
<keyword evidence="4 8" id="KW-0479">Metal-binding</keyword>
<comment type="function">
    <text evidence="8">Nucleotidyltransferase involved in the post-translational modification of proteins. It can catalyze the addition of adenosine monophosphate (AMP) or uridine monophosphate (UMP) to a protein, resulting in modifications known as AMPylation and UMPylation.</text>
</comment>
<keyword evidence="8" id="KW-0464">Manganese</keyword>
<feature type="binding site" evidence="8">
    <location>
        <position position="275"/>
    </location>
    <ligand>
        <name>Mg(2+)</name>
        <dbReference type="ChEBI" id="CHEBI:18420"/>
    </ligand>
</feature>
<dbReference type="EC" id="2.7.7.-" evidence="8"/>
<feature type="binding site" evidence="8">
    <location>
        <position position="105"/>
    </location>
    <ligand>
        <name>ATP</name>
        <dbReference type="ChEBI" id="CHEBI:30616"/>
    </ligand>
</feature>
<feature type="binding site" evidence="8">
    <location>
        <position position="138"/>
    </location>
    <ligand>
        <name>ATP</name>
        <dbReference type="ChEBI" id="CHEBI:30616"/>
    </ligand>
</feature>
<dbReference type="PANTHER" id="PTHR32057">
    <property type="entry name" value="PROTEIN ADENYLYLTRANSFERASE SELO, MITOCHONDRIAL"/>
    <property type="match status" value="1"/>
</dbReference>
<evidence type="ECO:0000256" key="8">
    <source>
        <dbReference type="HAMAP-Rule" id="MF_00692"/>
    </source>
</evidence>
<dbReference type="EMBL" id="JBBUTF010000003">
    <property type="protein sequence ID" value="MEK8024950.1"/>
    <property type="molecule type" value="Genomic_DNA"/>
</dbReference>
<feature type="binding site" evidence="8">
    <location>
        <position position="126"/>
    </location>
    <ligand>
        <name>ATP</name>
        <dbReference type="ChEBI" id="CHEBI:30616"/>
    </ligand>
</feature>
<evidence type="ECO:0000256" key="4">
    <source>
        <dbReference type="ARBA" id="ARBA00022723"/>
    </source>
</evidence>
<evidence type="ECO:0000256" key="2">
    <source>
        <dbReference type="ARBA" id="ARBA00022679"/>
    </source>
</evidence>
<comment type="catalytic activity">
    <reaction evidence="8">
        <text>L-histidyl-[protein] + UTP = N(tele)-(5'-uridylyl)-L-histidyl-[protein] + diphosphate</text>
        <dbReference type="Rhea" id="RHEA:83891"/>
        <dbReference type="Rhea" id="RHEA-COMP:9745"/>
        <dbReference type="Rhea" id="RHEA-COMP:20239"/>
        <dbReference type="ChEBI" id="CHEBI:29979"/>
        <dbReference type="ChEBI" id="CHEBI:33019"/>
        <dbReference type="ChEBI" id="CHEBI:46398"/>
        <dbReference type="ChEBI" id="CHEBI:233474"/>
    </reaction>
</comment>
<feature type="binding site" evidence="8">
    <location>
        <position position="106"/>
    </location>
    <ligand>
        <name>ATP</name>
        <dbReference type="ChEBI" id="CHEBI:30616"/>
    </ligand>
</feature>
<sequence length="552" mass="59169">MSDTDRVPDRVTDRAAIDAIAFEHRYAEALEGAWIAVTPDVPPAPVLLWLNDGLAAELGLDAALLRRSEGLAMLSGQRVPAGARPLAQAYAGHQFGGFSPQLGDGRALLLGERIDVHGQRRDLAFKGSGRTPFSRGGDGKAAVGPVLREVIFGEALHALGIPATRVLAAVATGETVRRDRPLPGALLSRVAASHLRVGTFQFFAVRGQTAMLRKLVHHAIECHDPALRGDARPALALLRAVRDRQARLLAQWMGVGFIHGVMNTDNMTISGETIDFGPCAFMEVHDPDAVFSSIDHQGRYAYGRQPEIAPWNLARLAEALLPLIAEELATPTAAAAIAAGNAEDAAIAAATDIVQGWTAVYAAEWLAVHRAKAGLMPPSVTDAAAEAADAVDRALLQDLEQLLTRHRVDHTLGWRRLSALRRGDAPAWCALFSGSVDPSRLIPEPQAEPDGLPSDVRAWLVRLRVRWADADAGTEATAAAAAAMDRVNPLYIARHHRVEPALDAAVERADLAPLLALLAVLRDPYTERDGLQDWAEPAPPQATAMYRTFCGT</sequence>
<evidence type="ECO:0000256" key="6">
    <source>
        <dbReference type="ARBA" id="ARBA00022840"/>
    </source>
</evidence>
<feature type="binding site" evidence="8">
    <location>
        <position position="275"/>
    </location>
    <ligand>
        <name>ATP</name>
        <dbReference type="ChEBI" id="CHEBI:30616"/>
    </ligand>
</feature>
<keyword evidence="2 8" id="KW-0808">Transferase</keyword>
<evidence type="ECO:0000256" key="7">
    <source>
        <dbReference type="ARBA" id="ARBA00022842"/>
    </source>
</evidence>